<accession>A0A7K3MBL2</accession>
<keyword evidence="4" id="KW-1185">Reference proteome</keyword>
<evidence type="ECO:0000256" key="1">
    <source>
        <dbReference type="SAM" id="MobiDB-lite"/>
    </source>
</evidence>
<name>A0A7K3MBL2_9ACTN</name>
<reference evidence="3 4" key="1">
    <citation type="submission" date="2019-11" db="EMBL/GenBank/DDBJ databases">
        <authorList>
            <person name="Li X.-J."/>
            <person name="Feng X.-M."/>
        </authorList>
    </citation>
    <scope>NUCLEOTIDE SEQUENCE [LARGE SCALE GENOMIC DNA]</scope>
    <source>
        <strain evidence="3 4">XMNu-373</strain>
    </source>
</reference>
<organism evidence="3 4">
    <name type="scientific">Phytoactinopolyspora mesophila</name>
    <dbReference type="NCBI Taxonomy" id="2650750"/>
    <lineage>
        <taxon>Bacteria</taxon>
        <taxon>Bacillati</taxon>
        <taxon>Actinomycetota</taxon>
        <taxon>Actinomycetes</taxon>
        <taxon>Jiangellales</taxon>
        <taxon>Jiangellaceae</taxon>
        <taxon>Phytoactinopolyspora</taxon>
    </lineage>
</organism>
<feature type="domain" description="Bacterial bifunctional deaminase-reductase C-terminal" evidence="2">
    <location>
        <begin position="8"/>
        <end position="190"/>
    </location>
</feature>
<gene>
    <name evidence="3" type="ORF">F7O44_26905</name>
</gene>
<proteinExistence type="predicted"/>
<feature type="compositionally biased region" description="Basic and acidic residues" evidence="1">
    <location>
        <begin position="196"/>
        <end position="208"/>
    </location>
</feature>
<sequence length="217" mass="23868">MNQDNHRRTVAANISLSLDGRINGATGKDDMSWIVPHAVTDVARDTMVRQTETATTVLLGRKNYEGFSSYWPAVATDESAEPRDRRYAQWLDSVEKVVFSATLTDVSWTNARLADADPVTEARRLRDEPGGDIVVQNSSSVIRALLEADEIDRLIITQCPELVGAGAHLFSDGNPATSWSLTSVTPSETGALSVVYDRKREQEEEVPRRLPPTSAGR</sequence>
<dbReference type="GO" id="GO:0008703">
    <property type="term" value="F:5-amino-6-(5-phosphoribosylamino)uracil reductase activity"/>
    <property type="evidence" value="ECO:0007669"/>
    <property type="project" value="InterPro"/>
</dbReference>
<evidence type="ECO:0000313" key="4">
    <source>
        <dbReference type="Proteomes" id="UP000460435"/>
    </source>
</evidence>
<dbReference type="EMBL" id="WLZY01000014">
    <property type="protein sequence ID" value="NDL60711.1"/>
    <property type="molecule type" value="Genomic_DNA"/>
</dbReference>
<feature type="region of interest" description="Disordered" evidence="1">
    <location>
        <begin position="196"/>
        <end position="217"/>
    </location>
</feature>
<dbReference type="Proteomes" id="UP000460435">
    <property type="component" value="Unassembled WGS sequence"/>
</dbReference>
<dbReference type="RefSeq" id="WP_162453429.1">
    <property type="nucleotide sequence ID" value="NZ_WLZY01000014.1"/>
</dbReference>
<dbReference type="PANTHER" id="PTHR38011">
    <property type="entry name" value="DIHYDROFOLATE REDUCTASE FAMILY PROTEIN (AFU_ORTHOLOGUE AFUA_8G06820)"/>
    <property type="match status" value="1"/>
</dbReference>
<evidence type="ECO:0000259" key="2">
    <source>
        <dbReference type="Pfam" id="PF01872"/>
    </source>
</evidence>
<dbReference type="InterPro" id="IPR002734">
    <property type="entry name" value="RibDG_C"/>
</dbReference>
<evidence type="ECO:0000313" key="3">
    <source>
        <dbReference type="EMBL" id="NDL60711.1"/>
    </source>
</evidence>
<dbReference type="InterPro" id="IPR024072">
    <property type="entry name" value="DHFR-like_dom_sf"/>
</dbReference>
<dbReference type="InterPro" id="IPR050765">
    <property type="entry name" value="Riboflavin_Biosynth_HTPR"/>
</dbReference>
<dbReference type="GO" id="GO:0009231">
    <property type="term" value="P:riboflavin biosynthetic process"/>
    <property type="evidence" value="ECO:0007669"/>
    <property type="project" value="InterPro"/>
</dbReference>
<comment type="caution">
    <text evidence="3">The sequence shown here is derived from an EMBL/GenBank/DDBJ whole genome shotgun (WGS) entry which is preliminary data.</text>
</comment>
<protein>
    <submittedName>
        <fullName evidence="3">Riboflavin biosynthesis protein RibD</fullName>
    </submittedName>
</protein>
<dbReference type="PANTHER" id="PTHR38011:SF2">
    <property type="entry name" value="BIFUNCTIONAL DEAMINASE-REDUCTASE DOMAIN PROTEIN"/>
    <property type="match status" value="1"/>
</dbReference>
<dbReference type="AlphaFoldDB" id="A0A7K3MBL2"/>
<dbReference type="Gene3D" id="3.40.430.10">
    <property type="entry name" value="Dihydrofolate Reductase, subunit A"/>
    <property type="match status" value="1"/>
</dbReference>
<dbReference type="Pfam" id="PF01872">
    <property type="entry name" value="RibD_C"/>
    <property type="match status" value="1"/>
</dbReference>
<dbReference type="SUPFAM" id="SSF53597">
    <property type="entry name" value="Dihydrofolate reductase-like"/>
    <property type="match status" value="1"/>
</dbReference>